<dbReference type="EMBL" id="WHNZ01000026">
    <property type="protein sequence ID" value="NOV01074.1"/>
    <property type="molecule type" value="Genomic_DNA"/>
</dbReference>
<evidence type="ECO:0008006" key="4">
    <source>
        <dbReference type="Google" id="ProtNLM"/>
    </source>
</evidence>
<evidence type="ECO:0000313" key="2">
    <source>
        <dbReference type="EMBL" id="NOV01074.1"/>
    </source>
</evidence>
<keyword evidence="1" id="KW-1133">Transmembrane helix</keyword>
<feature type="transmembrane region" description="Helical" evidence="1">
    <location>
        <begin position="60"/>
        <end position="78"/>
    </location>
</feature>
<proteinExistence type="predicted"/>
<keyword evidence="3" id="KW-1185">Reference proteome</keyword>
<gene>
    <name evidence="2" type="ORF">GC097_13735</name>
</gene>
<dbReference type="RefSeq" id="WP_171683897.1">
    <property type="nucleotide sequence ID" value="NZ_WHNZ01000026.1"/>
</dbReference>
<name>A0ABX1ZLV7_9BACL</name>
<sequence length="80" mass="9008">MLVGISIFALSLLIAWYELPRLWKQGCKKEVWLYISIMLLGNILATLKGMGKTLPNPADWITLLMAPLTKLLLQIGLINK</sequence>
<protein>
    <recommendedName>
        <fullName evidence="4">Holin</fullName>
    </recommendedName>
</protein>
<accession>A0ABX1ZLV7</accession>
<feature type="transmembrane region" description="Helical" evidence="1">
    <location>
        <begin position="31"/>
        <end position="48"/>
    </location>
</feature>
<comment type="caution">
    <text evidence="2">The sequence shown here is derived from an EMBL/GenBank/DDBJ whole genome shotgun (WGS) entry which is preliminary data.</text>
</comment>
<keyword evidence="1" id="KW-0472">Membrane</keyword>
<evidence type="ECO:0000313" key="3">
    <source>
        <dbReference type="Proteomes" id="UP000618579"/>
    </source>
</evidence>
<evidence type="ECO:0000256" key="1">
    <source>
        <dbReference type="SAM" id="Phobius"/>
    </source>
</evidence>
<organism evidence="2 3">
    <name type="scientific">Paenibacillus planticolens</name>
    <dbReference type="NCBI Taxonomy" id="2654976"/>
    <lineage>
        <taxon>Bacteria</taxon>
        <taxon>Bacillati</taxon>
        <taxon>Bacillota</taxon>
        <taxon>Bacilli</taxon>
        <taxon>Bacillales</taxon>
        <taxon>Paenibacillaceae</taxon>
        <taxon>Paenibacillus</taxon>
    </lineage>
</organism>
<reference evidence="2 3" key="1">
    <citation type="submission" date="2019-10" db="EMBL/GenBank/DDBJ databases">
        <title>Description of Paenibacillus pedi sp. nov.</title>
        <authorList>
            <person name="Carlier A."/>
            <person name="Qi S."/>
        </authorList>
    </citation>
    <scope>NUCLEOTIDE SEQUENCE [LARGE SCALE GENOMIC DNA]</scope>
    <source>
        <strain evidence="2 3">LMG 31457</strain>
    </source>
</reference>
<keyword evidence="1" id="KW-0812">Transmembrane</keyword>
<dbReference type="Proteomes" id="UP000618579">
    <property type="component" value="Unassembled WGS sequence"/>
</dbReference>